<dbReference type="RefSeq" id="WP_407326576.1">
    <property type="nucleotide sequence ID" value="NZ_CP136865.1"/>
</dbReference>
<keyword evidence="1" id="KW-0479">Metal-binding</keyword>
<feature type="domain" description="Metallo-beta-lactamase" evidence="2">
    <location>
        <begin position="16"/>
        <end position="206"/>
    </location>
</feature>
<evidence type="ECO:0000259" key="2">
    <source>
        <dbReference type="SMART" id="SM00849"/>
    </source>
</evidence>
<evidence type="ECO:0000313" key="3">
    <source>
        <dbReference type="EMBL" id="WOJ95884.1"/>
    </source>
</evidence>
<dbReference type="Gene3D" id="3.60.15.10">
    <property type="entry name" value="Ribonuclease Z/Hydroxyacylglutathione hydrolase-like"/>
    <property type="match status" value="1"/>
</dbReference>
<gene>
    <name evidence="3" type="ORF">R0137_11585</name>
</gene>
<dbReference type="Proteomes" id="UP001626549">
    <property type="component" value="Chromosome"/>
</dbReference>
<dbReference type="InterPro" id="IPR036866">
    <property type="entry name" value="RibonucZ/Hydroxyglut_hydro"/>
</dbReference>
<reference evidence="3 4" key="1">
    <citation type="submission" date="2023-10" db="EMBL/GenBank/DDBJ databases">
        <title>Two novel species belonging to the OM43/NOR5 clade.</title>
        <authorList>
            <person name="Park M."/>
        </authorList>
    </citation>
    <scope>NUCLEOTIDE SEQUENCE [LARGE SCALE GENOMIC DNA]</scope>
    <source>
        <strain evidence="3 4">IMCC45268</strain>
    </source>
</reference>
<dbReference type="Pfam" id="PF00753">
    <property type="entry name" value="Lactamase_B"/>
    <property type="match status" value="1"/>
</dbReference>
<evidence type="ECO:0000313" key="4">
    <source>
        <dbReference type="Proteomes" id="UP001626549"/>
    </source>
</evidence>
<organism evidence="3 4">
    <name type="scientific">Congregibacter brevis</name>
    <dbReference type="NCBI Taxonomy" id="3081201"/>
    <lineage>
        <taxon>Bacteria</taxon>
        <taxon>Pseudomonadati</taxon>
        <taxon>Pseudomonadota</taxon>
        <taxon>Gammaproteobacteria</taxon>
        <taxon>Cellvibrionales</taxon>
        <taxon>Halieaceae</taxon>
        <taxon>Congregibacter</taxon>
    </lineage>
</organism>
<dbReference type="EMBL" id="CP136865">
    <property type="protein sequence ID" value="WOJ95884.1"/>
    <property type="molecule type" value="Genomic_DNA"/>
</dbReference>
<dbReference type="CDD" id="cd07724">
    <property type="entry name" value="POD-like_MBL-fold"/>
    <property type="match status" value="1"/>
</dbReference>
<keyword evidence="4" id="KW-1185">Reference proteome</keyword>
<sequence>MTATADVTHFFDAPTNTLTYVVKDPGSNACAIVDSVLNLDYPSGTISYEGADAVIEHVQTQGLSLEWILETHVHADHLSAAPYLQQKLGGKIAIGSEITTVQTVFGGVFNSEAGFLRDGSQFDVLLSEGDSINIGSLEGYAMHTPGHTPACMAYILGDAAFVGDTLFMPDFGTARCDFPGGDAATLFRSIKRILALPEATRIFVCHDYMPNDRELQFETSVSAELEANIHVKAGISEEEFVAMREKRDKTLGMPNLILPSLQINMRAGHVPPPESGERFFLKLPLNAFGGPDLSNLAAKE</sequence>
<proteinExistence type="predicted"/>
<dbReference type="InterPro" id="IPR044528">
    <property type="entry name" value="POD-like_MBL-fold"/>
</dbReference>
<dbReference type="SUPFAM" id="SSF56281">
    <property type="entry name" value="Metallo-hydrolase/oxidoreductase"/>
    <property type="match status" value="1"/>
</dbReference>
<accession>A0ABZ0IBE5</accession>
<dbReference type="SMART" id="SM00849">
    <property type="entry name" value="Lactamase_B"/>
    <property type="match status" value="1"/>
</dbReference>
<dbReference type="PANTHER" id="PTHR43084:SF1">
    <property type="entry name" value="PERSULFIDE DIOXYGENASE ETHE1, MITOCHONDRIAL"/>
    <property type="match status" value="1"/>
</dbReference>
<dbReference type="InterPro" id="IPR051682">
    <property type="entry name" value="Mito_Persulfide_Diox"/>
</dbReference>
<protein>
    <submittedName>
        <fullName evidence="3">MBL fold metallo-hydrolase</fullName>
    </submittedName>
</protein>
<evidence type="ECO:0000256" key="1">
    <source>
        <dbReference type="ARBA" id="ARBA00022723"/>
    </source>
</evidence>
<name>A0ABZ0IBE5_9GAMM</name>
<dbReference type="InterPro" id="IPR001279">
    <property type="entry name" value="Metallo-B-lactamas"/>
</dbReference>
<dbReference type="PANTHER" id="PTHR43084">
    <property type="entry name" value="PERSULFIDE DIOXYGENASE ETHE1"/>
    <property type="match status" value="1"/>
</dbReference>